<evidence type="ECO:0000313" key="3">
    <source>
        <dbReference type="EMBL" id="GBG77937.1"/>
    </source>
</evidence>
<evidence type="ECO:0000256" key="1">
    <source>
        <dbReference type="SAM" id="Phobius"/>
    </source>
</evidence>
<evidence type="ECO:0000259" key="2">
    <source>
        <dbReference type="Pfam" id="PF03407"/>
    </source>
</evidence>
<feature type="domain" description="Nucleotide-diphospho-sugar transferase" evidence="2">
    <location>
        <begin position="654"/>
        <end position="854"/>
    </location>
</feature>
<accession>A0A388L6L3</accession>
<name>A0A388L6L3_CHABU</name>
<dbReference type="EMBL" id="BFEA01000280">
    <property type="protein sequence ID" value="GBG77937.1"/>
    <property type="molecule type" value="Genomic_DNA"/>
</dbReference>
<dbReference type="OrthoDB" id="540503at2759"/>
<gene>
    <name evidence="3" type="ORF">CBR_g25868</name>
</gene>
<dbReference type="InterPro" id="IPR005069">
    <property type="entry name" value="Nucl-diP-sugar_transferase"/>
</dbReference>
<dbReference type="GO" id="GO:0016757">
    <property type="term" value="F:glycosyltransferase activity"/>
    <property type="evidence" value="ECO:0007669"/>
    <property type="project" value="InterPro"/>
</dbReference>
<keyword evidence="1" id="KW-0472">Membrane</keyword>
<keyword evidence="4" id="KW-1185">Reference proteome</keyword>
<dbReference type="Pfam" id="PF03407">
    <property type="entry name" value="Nucleotid_trans"/>
    <property type="match status" value="1"/>
</dbReference>
<dbReference type="Gramene" id="GBG77937">
    <property type="protein sequence ID" value="GBG77937"/>
    <property type="gene ID" value="CBR_g25868"/>
</dbReference>
<comment type="caution">
    <text evidence="3">The sequence shown here is derived from an EMBL/GenBank/DDBJ whole genome shotgun (WGS) entry which is preliminary data.</text>
</comment>
<dbReference type="PANTHER" id="PTHR47483">
    <property type="entry name" value="BETA-ARABINOFURANOSYLTRANSFERASE RAY1"/>
    <property type="match status" value="1"/>
</dbReference>
<dbReference type="Proteomes" id="UP000265515">
    <property type="component" value="Unassembled WGS sequence"/>
</dbReference>
<feature type="transmembrane region" description="Helical" evidence="1">
    <location>
        <begin position="30"/>
        <end position="51"/>
    </location>
</feature>
<evidence type="ECO:0000313" key="4">
    <source>
        <dbReference type="Proteomes" id="UP000265515"/>
    </source>
</evidence>
<protein>
    <recommendedName>
        <fullName evidence="2">Nucleotide-diphospho-sugar transferase domain-containing protein</fullName>
    </recommendedName>
</protein>
<dbReference type="PANTHER" id="PTHR47483:SF1">
    <property type="entry name" value="BETA-ARABINOFURANOSYLTRANSFERASE RAY1"/>
    <property type="match status" value="1"/>
</dbReference>
<dbReference type="AlphaFoldDB" id="A0A388L6L3"/>
<sequence>MRYIPFARDPCVVSEIGIVSMQQSGVYMTWFLRVISAVVFAGLVFQVGWQWDGCDVIDTMRDPDPVARNESRTGISNVQRIMCWKAWRTRVNHSLERMGNGRDGNDTSHPSVTIFAAPTPPFTRIQHSRLHRAIASWLMLGPTVRVVLLSTSQSVHAVCQKFKERSGGNPPVVCESDVDTTFDGVPLLNSVLDRARAAESEIAVFVDPAELILLPSLFSASLKRAQLLSGDWLLASPSWRTENLTSLGLPAKEEEYSAHPFPLFSSLADEDVRSCLRATGALFQRCEGIGVLAWNTGTTPLLSGVTPPFFMGFRGYEGWVLSEAINSKIRRVVDGSDVITAIVEQDDAERPQETNKDSLSFCGGMLNSNLTSSGNAKPVELQLATGTSRWEEDVNMYWTVAYGRYFTSQRTLEDAPLQMKRCRTSRRSESSRVCVVHKRKKGSLQCDMYCRQVRRRCDQGSECSSQEGAGSLAPNGPMVQGDSSVELDQMKAGRKDYRAHRLFIASVSVFTAKASKRKGGFQNRDSGWYSACDCQQFAGMCPLPALPHPSTVLRRVSMPHDMQTLARGAAAGPDKLLVLTVAALNYAEFLFAWVCRMEALRLRNYIIGALDDELYRVGVLHGLPIFRVGEAELDAGVSVPVTAINPDDNANMSWLERGTTLDRLTEQPNQCYFGTECFTRLTKYKSRVVLHLLRQGYNVLFSDVDVYWFQNPIGKMWSYGPGHLVVQSDNYNETGPANDIRRVNSGFYLARNDTGTVTAFQHIIVHALASKGSEQPSFYANLCGSTGEYRVGDDLCRPPLFGNLTVAFLDRSRFPNGASYGIWDADDPKSVCEQKGCFVLHNNWVSGRELKLERQVQKDLMAFDMSKRSCKWSWRNEKTERSY</sequence>
<dbReference type="OMA" id="LNHAHHE"/>
<keyword evidence="1" id="KW-1133">Transmembrane helix</keyword>
<keyword evidence="1" id="KW-0812">Transmembrane</keyword>
<dbReference type="InterPro" id="IPR044575">
    <property type="entry name" value="RAY1-like"/>
</dbReference>
<reference evidence="3 4" key="1">
    <citation type="journal article" date="2018" name="Cell">
        <title>The Chara Genome: Secondary Complexity and Implications for Plant Terrestrialization.</title>
        <authorList>
            <person name="Nishiyama T."/>
            <person name="Sakayama H."/>
            <person name="Vries J.D."/>
            <person name="Buschmann H."/>
            <person name="Saint-Marcoux D."/>
            <person name="Ullrich K.K."/>
            <person name="Haas F.B."/>
            <person name="Vanderstraeten L."/>
            <person name="Becker D."/>
            <person name="Lang D."/>
            <person name="Vosolsobe S."/>
            <person name="Rombauts S."/>
            <person name="Wilhelmsson P.K.I."/>
            <person name="Janitza P."/>
            <person name="Kern R."/>
            <person name="Heyl A."/>
            <person name="Rumpler F."/>
            <person name="Villalobos L.I.A.C."/>
            <person name="Clay J.M."/>
            <person name="Skokan R."/>
            <person name="Toyoda A."/>
            <person name="Suzuki Y."/>
            <person name="Kagoshima H."/>
            <person name="Schijlen E."/>
            <person name="Tajeshwar N."/>
            <person name="Catarino B."/>
            <person name="Hetherington A.J."/>
            <person name="Saltykova A."/>
            <person name="Bonnot C."/>
            <person name="Breuninger H."/>
            <person name="Symeonidi A."/>
            <person name="Radhakrishnan G.V."/>
            <person name="Van Nieuwerburgh F."/>
            <person name="Deforce D."/>
            <person name="Chang C."/>
            <person name="Karol K.G."/>
            <person name="Hedrich R."/>
            <person name="Ulvskov P."/>
            <person name="Glockner G."/>
            <person name="Delwiche C.F."/>
            <person name="Petrasek J."/>
            <person name="Van de Peer Y."/>
            <person name="Friml J."/>
            <person name="Beilby M."/>
            <person name="Dolan L."/>
            <person name="Kohara Y."/>
            <person name="Sugano S."/>
            <person name="Fujiyama A."/>
            <person name="Delaux P.-M."/>
            <person name="Quint M."/>
            <person name="TheiBen G."/>
            <person name="Hagemann M."/>
            <person name="Harholt J."/>
            <person name="Dunand C."/>
            <person name="Zachgo S."/>
            <person name="Langdale J."/>
            <person name="Maumus F."/>
            <person name="Straeten D.V.D."/>
            <person name="Gould S.B."/>
            <person name="Rensing S.A."/>
        </authorList>
    </citation>
    <scope>NUCLEOTIDE SEQUENCE [LARGE SCALE GENOMIC DNA]</scope>
    <source>
        <strain evidence="3 4">S276</strain>
    </source>
</reference>
<proteinExistence type="predicted"/>
<organism evidence="3 4">
    <name type="scientific">Chara braunii</name>
    <name type="common">Braun's stonewort</name>
    <dbReference type="NCBI Taxonomy" id="69332"/>
    <lineage>
        <taxon>Eukaryota</taxon>
        <taxon>Viridiplantae</taxon>
        <taxon>Streptophyta</taxon>
        <taxon>Charophyceae</taxon>
        <taxon>Charales</taxon>
        <taxon>Characeae</taxon>
        <taxon>Chara</taxon>
    </lineage>
</organism>